<evidence type="ECO:0000259" key="9">
    <source>
        <dbReference type="PROSITE" id="PS51294"/>
    </source>
</evidence>
<sequence>MWVQFLEKWDTPEYRAKREWAKTNRVSQIGGSLHTVGFMSFATHRRRLEYDNGGKERPFIDVYEKTHRKKKKDGTRGDWFKTRAKNTYEEFQKNIEEWRQIQPASEDGTTVQPSPAKLNNMWTTVVGGPEKGRTYGTGDLQSSSSPSLFPSSFSTLQTMKEMEALKKQIVELMRKCAANNAKFAKFDKLEELVKKHMLWSVIASKLSTRTDNDVKNHWNSKLKKKFLAIKANSDNDSKQVFNSSKQEVYSPMKFPFQFSSWDSTDNNSKNMIQNDKMYPRFIEDQSTEGGSMPSSSLDDVGWFESYFPMNSNTDEIMGSNDIIDFPPTFT</sequence>
<dbReference type="PROSITE" id="PS50090">
    <property type="entry name" value="MYB_LIKE"/>
    <property type="match status" value="1"/>
</dbReference>
<dbReference type="InterPro" id="IPR009057">
    <property type="entry name" value="Homeodomain-like_sf"/>
</dbReference>
<dbReference type="Gene3D" id="1.10.10.60">
    <property type="entry name" value="Homeodomain-like"/>
    <property type="match status" value="1"/>
</dbReference>
<feature type="domain" description="Myb-like" evidence="8">
    <location>
        <begin position="187"/>
        <end position="222"/>
    </location>
</feature>
<dbReference type="AlphaFoldDB" id="A0A2G2ZWF3"/>
<keyword evidence="2" id="KW-0677">Repeat</keyword>
<keyword evidence="11" id="KW-1185">Reference proteome</keyword>
<dbReference type="InterPro" id="IPR001005">
    <property type="entry name" value="SANT/Myb"/>
</dbReference>
<comment type="subcellular location">
    <subcellularLocation>
        <location evidence="1">Nucleus</location>
    </subcellularLocation>
</comment>
<accession>A0A2G2ZWF3</accession>
<dbReference type="Proteomes" id="UP000222542">
    <property type="component" value="Unassembled WGS sequence"/>
</dbReference>
<evidence type="ECO:0000256" key="5">
    <source>
        <dbReference type="ARBA" id="ARBA00023163"/>
    </source>
</evidence>
<reference evidence="10 11" key="1">
    <citation type="journal article" date="2014" name="Nat. Genet.">
        <title>Genome sequence of the hot pepper provides insights into the evolution of pungency in Capsicum species.</title>
        <authorList>
            <person name="Kim S."/>
            <person name="Park M."/>
            <person name="Yeom S.I."/>
            <person name="Kim Y.M."/>
            <person name="Lee J.M."/>
            <person name="Lee H.A."/>
            <person name="Seo E."/>
            <person name="Choi J."/>
            <person name="Cheong K."/>
            <person name="Kim K.T."/>
            <person name="Jung K."/>
            <person name="Lee G.W."/>
            <person name="Oh S.K."/>
            <person name="Bae C."/>
            <person name="Kim S.B."/>
            <person name="Lee H.Y."/>
            <person name="Kim S.Y."/>
            <person name="Kim M.S."/>
            <person name="Kang B.C."/>
            <person name="Jo Y.D."/>
            <person name="Yang H.B."/>
            <person name="Jeong H.J."/>
            <person name="Kang W.H."/>
            <person name="Kwon J.K."/>
            <person name="Shin C."/>
            <person name="Lim J.Y."/>
            <person name="Park J.H."/>
            <person name="Huh J.H."/>
            <person name="Kim J.S."/>
            <person name="Kim B.D."/>
            <person name="Cohen O."/>
            <person name="Paran I."/>
            <person name="Suh M.C."/>
            <person name="Lee S.B."/>
            <person name="Kim Y.K."/>
            <person name="Shin Y."/>
            <person name="Noh S.J."/>
            <person name="Park J."/>
            <person name="Seo Y.S."/>
            <person name="Kwon S.Y."/>
            <person name="Kim H.A."/>
            <person name="Park J.M."/>
            <person name="Kim H.J."/>
            <person name="Choi S.B."/>
            <person name="Bosland P.W."/>
            <person name="Reeves G."/>
            <person name="Jo S.H."/>
            <person name="Lee B.W."/>
            <person name="Cho H.T."/>
            <person name="Choi H.S."/>
            <person name="Lee M.S."/>
            <person name="Yu Y."/>
            <person name="Do Choi Y."/>
            <person name="Park B.S."/>
            <person name="van Deynze A."/>
            <person name="Ashrafi H."/>
            <person name="Hill T."/>
            <person name="Kim W.T."/>
            <person name="Pai H.S."/>
            <person name="Ahn H.K."/>
            <person name="Yeam I."/>
            <person name="Giovannoni J.J."/>
            <person name="Rose J.K."/>
            <person name="Sorensen I."/>
            <person name="Lee S.J."/>
            <person name="Kim R.W."/>
            <person name="Choi I.Y."/>
            <person name="Choi B.S."/>
            <person name="Lim J.S."/>
            <person name="Lee Y.H."/>
            <person name="Choi D."/>
        </authorList>
    </citation>
    <scope>NUCLEOTIDE SEQUENCE [LARGE SCALE GENOMIC DNA]</scope>
    <source>
        <strain evidence="11">cv. CM334</strain>
    </source>
</reference>
<dbReference type="GO" id="GO:0006355">
    <property type="term" value="P:regulation of DNA-templated transcription"/>
    <property type="evidence" value="ECO:0000318"/>
    <property type="project" value="GO_Central"/>
</dbReference>
<evidence type="ECO:0000256" key="2">
    <source>
        <dbReference type="ARBA" id="ARBA00022737"/>
    </source>
</evidence>
<protein>
    <submittedName>
        <fullName evidence="10">Uncharacterized protein</fullName>
    </submittedName>
</protein>
<gene>
    <name evidence="10" type="ORF">T459_08404</name>
</gene>
<keyword evidence="6" id="KW-0539">Nucleus</keyword>
<feature type="domain" description="HTH myb-type" evidence="9">
    <location>
        <begin position="199"/>
        <end position="226"/>
    </location>
</feature>
<dbReference type="Pfam" id="PF03004">
    <property type="entry name" value="Transposase_24"/>
    <property type="match status" value="1"/>
</dbReference>
<comment type="caution">
    <text evidence="10">The sequence shown here is derived from an EMBL/GenBank/DDBJ whole genome shotgun (WGS) entry which is preliminary data.</text>
</comment>
<proteinExistence type="predicted"/>
<evidence type="ECO:0000256" key="1">
    <source>
        <dbReference type="ARBA" id="ARBA00004123"/>
    </source>
</evidence>
<dbReference type="SUPFAM" id="SSF46689">
    <property type="entry name" value="Homeodomain-like"/>
    <property type="match status" value="1"/>
</dbReference>
<evidence type="ECO:0000256" key="4">
    <source>
        <dbReference type="ARBA" id="ARBA00023125"/>
    </source>
</evidence>
<name>A0A2G2ZWF3_CAPAN</name>
<evidence type="ECO:0000256" key="3">
    <source>
        <dbReference type="ARBA" id="ARBA00023015"/>
    </source>
</evidence>
<dbReference type="GO" id="GO:0005634">
    <property type="term" value="C:nucleus"/>
    <property type="evidence" value="ECO:0000318"/>
    <property type="project" value="GO_Central"/>
</dbReference>
<evidence type="ECO:0000313" key="11">
    <source>
        <dbReference type="Proteomes" id="UP000222542"/>
    </source>
</evidence>
<keyword evidence="4" id="KW-0238">DNA-binding</keyword>
<dbReference type="STRING" id="4072.A0A2G2ZWF3"/>
<keyword evidence="7" id="KW-0175">Coiled coil</keyword>
<dbReference type="Gramene" id="PHT86298">
    <property type="protein sequence ID" value="PHT86298"/>
    <property type="gene ID" value="T459_08404"/>
</dbReference>
<dbReference type="CDD" id="cd00167">
    <property type="entry name" value="SANT"/>
    <property type="match status" value="1"/>
</dbReference>
<dbReference type="PANTHER" id="PTHR48000">
    <property type="entry name" value="OS09G0431300 PROTEIN"/>
    <property type="match status" value="1"/>
</dbReference>
<dbReference type="InterPro" id="IPR017930">
    <property type="entry name" value="Myb_dom"/>
</dbReference>
<dbReference type="EMBL" id="AYRZ02000003">
    <property type="protein sequence ID" value="PHT86298.1"/>
    <property type="molecule type" value="Genomic_DNA"/>
</dbReference>
<dbReference type="GO" id="GO:0000976">
    <property type="term" value="F:transcription cis-regulatory region binding"/>
    <property type="evidence" value="ECO:0007669"/>
    <property type="project" value="UniProtKB-ARBA"/>
</dbReference>
<evidence type="ECO:0000259" key="8">
    <source>
        <dbReference type="PROSITE" id="PS50090"/>
    </source>
</evidence>
<feature type="coiled-coil region" evidence="7">
    <location>
        <begin position="155"/>
        <end position="182"/>
    </location>
</feature>
<organism evidence="10 11">
    <name type="scientific">Capsicum annuum</name>
    <name type="common">Capsicum pepper</name>
    <dbReference type="NCBI Taxonomy" id="4072"/>
    <lineage>
        <taxon>Eukaryota</taxon>
        <taxon>Viridiplantae</taxon>
        <taxon>Streptophyta</taxon>
        <taxon>Embryophyta</taxon>
        <taxon>Tracheophyta</taxon>
        <taxon>Spermatophyta</taxon>
        <taxon>Magnoliopsida</taxon>
        <taxon>eudicotyledons</taxon>
        <taxon>Gunneridae</taxon>
        <taxon>Pentapetalae</taxon>
        <taxon>asterids</taxon>
        <taxon>lamiids</taxon>
        <taxon>Solanales</taxon>
        <taxon>Solanaceae</taxon>
        <taxon>Solanoideae</taxon>
        <taxon>Capsiceae</taxon>
        <taxon>Capsicum</taxon>
    </lineage>
</organism>
<keyword evidence="3" id="KW-0805">Transcription regulation</keyword>
<dbReference type="GO" id="GO:0010597">
    <property type="term" value="P:green leaf volatile biosynthetic process"/>
    <property type="evidence" value="ECO:0007669"/>
    <property type="project" value="UniProtKB-ARBA"/>
</dbReference>
<evidence type="ECO:0000256" key="7">
    <source>
        <dbReference type="SAM" id="Coils"/>
    </source>
</evidence>
<evidence type="ECO:0000256" key="6">
    <source>
        <dbReference type="ARBA" id="ARBA00023242"/>
    </source>
</evidence>
<dbReference type="PROSITE" id="PS51294">
    <property type="entry name" value="HTH_MYB"/>
    <property type="match status" value="1"/>
</dbReference>
<keyword evidence="5" id="KW-0804">Transcription</keyword>
<evidence type="ECO:0000313" key="10">
    <source>
        <dbReference type="EMBL" id="PHT86298.1"/>
    </source>
</evidence>
<dbReference type="InterPro" id="IPR004252">
    <property type="entry name" value="Probable_transposase_24"/>
</dbReference>
<dbReference type="GO" id="GO:0003700">
    <property type="term" value="F:DNA-binding transcription factor activity"/>
    <property type="evidence" value="ECO:0000318"/>
    <property type="project" value="GO_Central"/>
</dbReference>
<dbReference type="PANTHER" id="PTHR48000:SF59">
    <property type="entry name" value="TRANSCRIPTION FACTOR RAX2-LIKE"/>
    <property type="match status" value="1"/>
</dbReference>
<reference evidence="10 11" key="2">
    <citation type="journal article" date="2017" name="Genome Biol.">
        <title>New reference genome sequences of hot pepper reveal the massive evolution of plant disease-resistance genes by retroduplication.</title>
        <authorList>
            <person name="Kim S."/>
            <person name="Park J."/>
            <person name="Yeom S.I."/>
            <person name="Kim Y.M."/>
            <person name="Seo E."/>
            <person name="Kim K.T."/>
            <person name="Kim M.S."/>
            <person name="Lee J.M."/>
            <person name="Cheong K."/>
            <person name="Shin H.S."/>
            <person name="Kim S.B."/>
            <person name="Han K."/>
            <person name="Lee J."/>
            <person name="Park M."/>
            <person name="Lee H.A."/>
            <person name="Lee H.Y."/>
            <person name="Lee Y."/>
            <person name="Oh S."/>
            <person name="Lee J.H."/>
            <person name="Choi E."/>
            <person name="Choi E."/>
            <person name="Lee S.E."/>
            <person name="Jeon J."/>
            <person name="Kim H."/>
            <person name="Choi G."/>
            <person name="Song H."/>
            <person name="Lee J."/>
            <person name="Lee S.C."/>
            <person name="Kwon J.K."/>
            <person name="Lee H.Y."/>
            <person name="Koo N."/>
            <person name="Hong Y."/>
            <person name="Kim R.W."/>
            <person name="Kang W.H."/>
            <person name="Huh J.H."/>
            <person name="Kang B.C."/>
            <person name="Yang T.J."/>
            <person name="Lee Y.H."/>
            <person name="Bennetzen J.L."/>
            <person name="Choi D."/>
        </authorList>
    </citation>
    <scope>NUCLEOTIDE SEQUENCE [LARGE SCALE GENOMIC DNA]</scope>
    <source>
        <strain evidence="11">cv. CM334</strain>
    </source>
</reference>
<dbReference type="Pfam" id="PF00249">
    <property type="entry name" value="Myb_DNA-binding"/>
    <property type="match status" value="1"/>
</dbReference>